<dbReference type="RefSeq" id="WP_101173238.1">
    <property type="nucleotide sequence ID" value="NZ_JAKRKB010000001.1"/>
</dbReference>
<dbReference type="Proteomes" id="UP000233249">
    <property type="component" value="Unassembled WGS sequence"/>
</dbReference>
<protein>
    <submittedName>
        <fullName evidence="3">Uncharacterized protein</fullName>
    </submittedName>
</protein>
<feature type="transmembrane region" description="Helical" evidence="2">
    <location>
        <begin position="132"/>
        <end position="154"/>
    </location>
</feature>
<keyword evidence="2" id="KW-0472">Membrane</keyword>
<dbReference type="STRING" id="1121365.GCA_000375365_00052"/>
<feature type="transmembrane region" description="Helical" evidence="2">
    <location>
        <begin position="24"/>
        <end position="46"/>
    </location>
</feature>
<keyword evidence="2" id="KW-0812">Transmembrane</keyword>
<organism evidence="3 4">
    <name type="scientific">Corynebacterium mastitidis</name>
    <dbReference type="NCBI Taxonomy" id="161890"/>
    <lineage>
        <taxon>Bacteria</taxon>
        <taxon>Bacillati</taxon>
        <taxon>Actinomycetota</taxon>
        <taxon>Actinomycetes</taxon>
        <taxon>Mycobacteriales</taxon>
        <taxon>Corynebacteriaceae</taxon>
        <taxon>Corynebacterium</taxon>
    </lineage>
</organism>
<keyword evidence="2" id="KW-1133">Transmembrane helix</keyword>
<evidence type="ECO:0000256" key="1">
    <source>
        <dbReference type="SAM" id="MobiDB-lite"/>
    </source>
</evidence>
<evidence type="ECO:0000313" key="4">
    <source>
        <dbReference type="Proteomes" id="UP000233249"/>
    </source>
</evidence>
<evidence type="ECO:0000313" key="3">
    <source>
        <dbReference type="EMBL" id="PKF69072.1"/>
    </source>
</evidence>
<feature type="transmembrane region" description="Helical" evidence="2">
    <location>
        <begin position="74"/>
        <end position="94"/>
    </location>
</feature>
<comment type="caution">
    <text evidence="3">The sequence shown here is derived from an EMBL/GenBank/DDBJ whole genome shotgun (WGS) entry which is preliminary data.</text>
</comment>
<dbReference type="EMBL" id="PJAF01000007">
    <property type="protein sequence ID" value="PKF69072.1"/>
    <property type="molecule type" value="Genomic_DNA"/>
</dbReference>
<name>A0A2N0X8N7_9CORY</name>
<gene>
    <name evidence="3" type="ORF">CXB45_03615</name>
</gene>
<proteinExistence type="predicted"/>
<dbReference type="AlphaFoldDB" id="A0A2N0X8N7"/>
<evidence type="ECO:0000256" key="2">
    <source>
        <dbReference type="SAM" id="Phobius"/>
    </source>
</evidence>
<accession>A0A2N0X8N7</accession>
<reference evidence="3 4" key="1">
    <citation type="submission" date="2017-12" db="EMBL/GenBank/DDBJ databases">
        <title>Corynebacterium mastitidis 16-1433 Genome.</title>
        <authorList>
            <person name="Gulvik C.A."/>
        </authorList>
    </citation>
    <scope>NUCLEOTIDE SEQUENCE [LARGE SCALE GENOMIC DNA]</scope>
    <source>
        <strain evidence="3 4">16-1433</strain>
    </source>
</reference>
<sequence>MTQEQEKYSAAQLAEMERTASSRLWLGTPGYVLAGAFVFYVVSLFLPQVTGVPGYKVLLFSDAAEQAGVKITEYIFAVCAFAGVGLFTGLTLALRRTAFALIAWMFSTVALVESLLAMWLRQTRPGGEEATGAGVGAYLAILAVLAAVVVYSLIALRRSPEQERIARERARADDLDEVGYAQRAALVRQQRRGGENPLLVDDRRERAARRSAPRGEQRGERR</sequence>
<feature type="transmembrane region" description="Helical" evidence="2">
    <location>
        <begin position="101"/>
        <end position="120"/>
    </location>
</feature>
<dbReference type="OrthoDB" id="4484187at2"/>
<feature type="region of interest" description="Disordered" evidence="1">
    <location>
        <begin position="187"/>
        <end position="222"/>
    </location>
</feature>
<feature type="compositionally biased region" description="Basic and acidic residues" evidence="1">
    <location>
        <begin position="213"/>
        <end position="222"/>
    </location>
</feature>